<feature type="domain" description="Secretion system C-terminal sorting" evidence="3">
    <location>
        <begin position="592"/>
        <end position="674"/>
    </location>
</feature>
<organism evidence="4">
    <name type="scientific">Ignavibacterium album</name>
    <dbReference type="NCBI Taxonomy" id="591197"/>
    <lineage>
        <taxon>Bacteria</taxon>
        <taxon>Pseudomonadati</taxon>
        <taxon>Ignavibacteriota</taxon>
        <taxon>Ignavibacteria</taxon>
        <taxon>Ignavibacteriales</taxon>
        <taxon>Ignavibacteriaceae</taxon>
        <taxon>Ignavibacterium</taxon>
    </lineage>
</organism>
<gene>
    <name evidence="4" type="ORF">ENS31_02030</name>
</gene>
<evidence type="ECO:0000256" key="2">
    <source>
        <dbReference type="SAM" id="Phobius"/>
    </source>
</evidence>
<protein>
    <submittedName>
        <fullName evidence="4">T9SS type A sorting domain-containing protein</fullName>
    </submittedName>
</protein>
<feature type="transmembrane region" description="Helical" evidence="2">
    <location>
        <begin position="46"/>
        <end position="64"/>
    </location>
</feature>
<dbReference type="SUPFAM" id="SSF48695">
    <property type="entry name" value="Multiheme cytochromes"/>
    <property type="match status" value="1"/>
</dbReference>
<name>A0A7V3E5U8_9BACT</name>
<dbReference type="EMBL" id="DSUJ01000008">
    <property type="protein sequence ID" value="HFI90290.1"/>
    <property type="molecule type" value="Genomic_DNA"/>
</dbReference>
<dbReference type="PANTHER" id="PTHR35038">
    <property type="entry name" value="DISSIMILATORY SULFITE REDUCTASE SIRA"/>
    <property type="match status" value="1"/>
</dbReference>
<accession>A0A7V3E5U8</accession>
<dbReference type="Gene3D" id="2.60.40.4070">
    <property type="match status" value="1"/>
</dbReference>
<keyword evidence="2" id="KW-0812">Transmembrane</keyword>
<dbReference type="Gene3D" id="1.10.1130.10">
    <property type="entry name" value="Flavocytochrome C3, Chain A"/>
    <property type="match status" value="1"/>
</dbReference>
<dbReference type="InterPro" id="IPR051829">
    <property type="entry name" value="Multiheme_Cytochr_ET"/>
</dbReference>
<keyword evidence="1" id="KW-0732">Signal</keyword>
<keyword evidence="2" id="KW-0472">Membrane</keyword>
<evidence type="ECO:0000256" key="1">
    <source>
        <dbReference type="ARBA" id="ARBA00022729"/>
    </source>
</evidence>
<dbReference type="GO" id="GO:0016491">
    <property type="term" value="F:oxidoreductase activity"/>
    <property type="evidence" value="ECO:0007669"/>
    <property type="project" value="TreeGrafter"/>
</dbReference>
<dbReference type="PANTHER" id="PTHR35038:SF8">
    <property type="entry name" value="C-TYPE POLYHEME CYTOCHROME OMCC"/>
    <property type="match status" value="1"/>
</dbReference>
<sequence length="677" mass="76379">MVNMLICMNNLNSGIFHHSSVQMHIIFSILGLGNIHFLQRRIMKKLTLLFIIINFSQLIFSQSLPLPFGRTVVFSGSGNCAMCHTGDGTVLSQNGVDISPPTYWRSTMMANASKDPFWRAMVAEEVHNYPQLQQTIETTCTRCHAPMGYTEAIYNGQTNYSMAQLKVDPIANDGVSCTACHQIKQDNFGSQSSYSGHYVIDNDSIIYGPYENPETTVMNMVVNFLPVYSTHMNKAELCATCHTLFTPYLDNQGQIAGQFPEQTPYLEWKNSVYSAQNIQCQDCHMPVIYDPIDIATIPPSHQVLRSPYWKHEFVGGNVYMLNMLKNNIDSLGVTASAENFDSTIARAEINLTQKAIDLEVLNSFENDSLNVFVKITNKAGHKIPSGIPFRRMWIHVKVTDAMNNVVFESGKWNSKGEIIGLNSDYEPHYDVIRNSDEIQIYEGVMIDVDGNVTNRLLRASQYIKDNRIPPAGFVSTHPSYDTTQIFGDAVSDINFNKENGIEGSGNDIVTYRIPALANMNYNITAEVCFQSIKPKVVDYISTINEPDINKFVTMYNQLPNLPYIMKSITKTIVTEVDEKHNFVNDFILEQNYPNPFNPATKIRFSVPSKVKNQNSKVELKVFDVLGNEITTLVNEFKSAGNYEVEFDATKYNIPSGIYLYKIQLGELIAVKKFVLMK</sequence>
<comment type="caution">
    <text evidence="4">The sequence shown here is derived from an EMBL/GenBank/DDBJ whole genome shotgun (WGS) entry which is preliminary data.</text>
</comment>
<reference evidence="4" key="1">
    <citation type="journal article" date="2020" name="mSystems">
        <title>Genome- and Community-Level Interaction Insights into Carbon Utilization and Element Cycling Functions of Hydrothermarchaeota in Hydrothermal Sediment.</title>
        <authorList>
            <person name="Zhou Z."/>
            <person name="Liu Y."/>
            <person name="Xu W."/>
            <person name="Pan J."/>
            <person name="Luo Z.H."/>
            <person name="Li M."/>
        </authorList>
    </citation>
    <scope>NUCLEOTIDE SEQUENCE [LARGE SCALE GENOMIC DNA]</scope>
    <source>
        <strain evidence="4">SpSt-479</strain>
    </source>
</reference>
<dbReference type="AlphaFoldDB" id="A0A7V3E5U8"/>
<proteinExistence type="predicted"/>
<dbReference type="NCBIfam" id="TIGR04183">
    <property type="entry name" value="Por_Secre_tail"/>
    <property type="match status" value="1"/>
</dbReference>
<dbReference type="InterPro" id="IPR036280">
    <property type="entry name" value="Multihaem_cyt_sf"/>
</dbReference>
<keyword evidence="2" id="KW-1133">Transmembrane helix</keyword>
<evidence type="ECO:0000313" key="4">
    <source>
        <dbReference type="EMBL" id="HFI90290.1"/>
    </source>
</evidence>
<evidence type="ECO:0000259" key="3">
    <source>
        <dbReference type="Pfam" id="PF18962"/>
    </source>
</evidence>
<feature type="transmembrane region" description="Helical" evidence="2">
    <location>
        <begin position="20"/>
        <end position="39"/>
    </location>
</feature>
<dbReference type="InterPro" id="IPR026444">
    <property type="entry name" value="Secre_tail"/>
</dbReference>
<dbReference type="Pfam" id="PF18962">
    <property type="entry name" value="Por_Secre_tail"/>
    <property type="match status" value="1"/>
</dbReference>